<evidence type="ECO:0000313" key="5">
    <source>
        <dbReference type="EMBL" id="GAA1705608.1"/>
    </source>
</evidence>
<accession>A0ABP4UKJ2</accession>
<evidence type="ECO:0000313" key="6">
    <source>
        <dbReference type="Proteomes" id="UP001501690"/>
    </source>
</evidence>
<dbReference type="PANTHER" id="PTHR44846">
    <property type="entry name" value="MANNOSYL-D-GLYCERATE TRANSPORT/METABOLISM SYSTEM REPRESSOR MNGR-RELATED"/>
    <property type="match status" value="1"/>
</dbReference>
<dbReference type="PROSITE" id="PS50949">
    <property type="entry name" value="HTH_GNTR"/>
    <property type="match status" value="1"/>
</dbReference>
<reference evidence="6" key="1">
    <citation type="journal article" date="2019" name="Int. J. Syst. Evol. Microbiol.">
        <title>The Global Catalogue of Microorganisms (GCM) 10K type strain sequencing project: providing services to taxonomists for standard genome sequencing and annotation.</title>
        <authorList>
            <consortium name="The Broad Institute Genomics Platform"/>
            <consortium name="The Broad Institute Genome Sequencing Center for Infectious Disease"/>
            <person name="Wu L."/>
            <person name="Ma J."/>
        </authorList>
    </citation>
    <scope>NUCLEOTIDE SEQUENCE [LARGE SCALE GENOMIC DNA]</scope>
    <source>
        <strain evidence="6">JCM 15577</strain>
    </source>
</reference>
<dbReference type="PRINTS" id="PR00035">
    <property type="entry name" value="HTHGNTR"/>
</dbReference>
<gene>
    <name evidence="5" type="ORF">GCM10009808_24480</name>
</gene>
<proteinExistence type="predicted"/>
<dbReference type="CDD" id="cd07377">
    <property type="entry name" value="WHTH_GntR"/>
    <property type="match status" value="1"/>
</dbReference>
<comment type="caution">
    <text evidence="5">The sequence shown here is derived from an EMBL/GenBank/DDBJ whole genome shotgun (WGS) entry which is preliminary data.</text>
</comment>
<dbReference type="InterPro" id="IPR050679">
    <property type="entry name" value="Bact_HTH_transcr_reg"/>
</dbReference>
<keyword evidence="6" id="KW-1185">Reference proteome</keyword>
<evidence type="ECO:0000259" key="4">
    <source>
        <dbReference type="PROSITE" id="PS50949"/>
    </source>
</evidence>
<dbReference type="InterPro" id="IPR036388">
    <property type="entry name" value="WH-like_DNA-bd_sf"/>
</dbReference>
<dbReference type="EMBL" id="BAAAPL010000002">
    <property type="protein sequence ID" value="GAA1705608.1"/>
    <property type="molecule type" value="Genomic_DNA"/>
</dbReference>
<evidence type="ECO:0000256" key="3">
    <source>
        <dbReference type="ARBA" id="ARBA00023163"/>
    </source>
</evidence>
<keyword evidence="1" id="KW-0805">Transcription regulation</keyword>
<dbReference type="RefSeq" id="WP_344073038.1">
    <property type="nucleotide sequence ID" value="NZ_BAAAPL010000002.1"/>
</dbReference>
<name>A0ABP4UKJ2_9MICO</name>
<dbReference type="Gene3D" id="1.10.10.10">
    <property type="entry name" value="Winged helix-like DNA-binding domain superfamily/Winged helix DNA-binding domain"/>
    <property type="match status" value="1"/>
</dbReference>
<evidence type="ECO:0000256" key="1">
    <source>
        <dbReference type="ARBA" id="ARBA00023015"/>
    </source>
</evidence>
<organism evidence="5 6">
    <name type="scientific">Microbacterium sediminicola</name>
    <dbReference type="NCBI Taxonomy" id="415210"/>
    <lineage>
        <taxon>Bacteria</taxon>
        <taxon>Bacillati</taxon>
        <taxon>Actinomycetota</taxon>
        <taxon>Actinomycetes</taxon>
        <taxon>Micrococcales</taxon>
        <taxon>Microbacteriaceae</taxon>
        <taxon>Microbacterium</taxon>
    </lineage>
</organism>
<feature type="domain" description="HTH gntR-type" evidence="4">
    <location>
        <begin position="16"/>
        <end position="84"/>
    </location>
</feature>
<dbReference type="PANTHER" id="PTHR44846:SF17">
    <property type="entry name" value="GNTR-FAMILY TRANSCRIPTIONAL REGULATOR"/>
    <property type="match status" value="1"/>
</dbReference>
<dbReference type="SMART" id="SM00345">
    <property type="entry name" value="HTH_GNTR"/>
    <property type="match status" value="1"/>
</dbReference>
<sequence>MSDESVLTVRPVRDRRPLSVQVYDRLVEALRETARPGDTIPPEIELAAELGVSRTVLREALRLLEEDGVIERGADPRRRQLAHPGTRPPSFNAPLEEMLRAQNAITVEVVRTERLDVTNWSRALLELGDSTEQLLCRESLFRVDGEPVASALELVPTRDGAVPLALVDRPEAADQTLLASLGAQFRARCVPSLWRMSAGGSAGSRVGLKDVPRDRLTSLTTTLSKSGRPVFLAKYLIRLDAVVLTVGENPDAEDSFDLETP</sequence>
<keyword evidence="3" id="KW-0804">Transcription</keyword>
<dbReference type="Pfam" id="PF00392">
    <property type="entry name" value="GntR"/>
    <property type="match status" value="1"/>
</dbReference>
<dbReference type="Proteomes" id="UP001501690">
    <property type="component" value="Unassembled WGS sequence"/>
</dbReference>
<dbReference type="InterPro" id="IPR036390">
    <property type="entry name" value="WH_DNA-bd_sf"/>
</dbReference>
<dbReference type="InterPro" id="IPR000524">
    <property type="entry name" value="Tscrpt_reg_HTH_GntR"/>
</dbReference>
<evidence type="ECO:0000256" key="2">
    <source>
        <dbReference type="ARBA" id="ARBA00023125"/>
    </source>
</evidence>
<protein>
    <recommendedName>
        <fullName evidence="4">HTH gntR-type domain-containing protein</fullName>
    </recommendedName>
</protein>
<keyword evidence="2" id="KW-0238">DNA-binding</keyword>
<dbReference type="SUPFAM" id="SSF46785">
    <property type="entry name" value="Winged helix' DNA-binding domain"/>
    <property type="match status" value="1"/>
</dbReference>